<comment type="similarity">
    <text evidence="1">Belongs to the TIP41 family.</text>
</comment>
<dbReference type="InterPro" id="IPR051330">
    <property type="entry name" value="Phosphatase_reg/MetRdx"/>
</dbReference>
<organism evidence="2 3">
    <name type="scientific">Fragilariopsis cylindrus CCMP1102</name>
    <dbReference type="NCBI Taxonomy" id="635003"/>
    <lineage>
        <taxon>Eukaryota</taxon>
        <taxon>Sar</taxon>
        <taxon>Stramenopiles</taxon>
        <taxon>Ochrophyta</taxon>
        <taxon>Bacillariophyta</taxon>
        <taxon>Bacillariophyceae</taxon>
        <taxon>Bacillariophycidae</taxon>
        <taxon>Bacillariales</taxon>
        <taxon>Bacillariaceae</taxon>
        <taxon>Fragilariopsis</taxon>
    </lineage>
</organism>
<evidence type="ECO:0000313" key="2">
    <source>
        <dbReference type="EMBL" id="OEU06032.1"/>
    </source>
</evidence>
<dbReference type="InParanoid" id="A0A1E7EJK4"/>
<keyword evidence="3" id="KW-1185">Reference proteome</keyword>
<dbReference type="GO" id="GO:0031929">
    <property type="term" value="P:TOR signaling"/>
    <property type="evidence" value="ECO:0007669"/>
    <property type="project" value="TreeGrafter"/>
</dbReference>
<feature type="non-terminal residue" evidence="2">
    <location>
        <position position="1"/>
    </location>
</feature>
<dbReference type="AlphaFoldDB" id="A0A1E7EJK4"/>
<accession>A0A1E7EJK4</accession>
<reference evidence="2 3" key="1">
    <citation type="submission" date="2016-09" db="EMBL/GenBank/DDBJ databases">
        <title>Extensive genetic diversity and differential bi-allelic expression allows diatom success in the polar Southern Ocean.</title>
        <authorList>
            <consortium name="DOE Joint Genome Institute"/>
            <person name="Mock T."/>
            <person name="Otillar R.P."/>
            <person name="Strauss J."/>
            <person name="Dupont C."/>
            <person name="Frickenhaus S."/>
            <person name="Maumus F."/>
            <person name="Mcmullan M."/>
            <person name="Sanges R."/>
            <person name="Schmutz J."/>
            <person name="Toseland A."/>
            <person name="Valas R."/>
            <person name="Veluchamy A."/>
            <person name="Ward B.J."/>
            <person name="Allen A."/>
            <person name="Barry K."/>
            <person name="Falciatore A."/>
            <person name="Ferrante M."/>
            <person name="Fortunato A.E."/>
            <person name="Gloeckner G."/>
            <person name="Gruber A."/>
            <person name="Hipkin R."/>
            <person name="Janech M."/>
            <person name="Kroth P."/>
            <person name="Leese F."/>
            <person name="Lindquist E."/>
            <person name="Lyon B.R."/>
            <person name="Martin J."/>
            <person name="Mayer C."/>
            <person name="Parker M."/>
            <person name="Quesneville H."/>
            <person name="Raymond J."/>
            <person name="Uhlig C."/>
            <person name="Valentin K.U."/>
            <person name="Worden A.Z."/>
            <person name="Armbrust E.V."/>
            <person name="Bowler C."/>
            <person name="Green B."/>
            <person name="Moulton V."/>
            <person name="Van Oosterhout C."/>
            <person name="Grigoriev I."/>
        </authorList>
    </citation>
    <scope>NUCLEOTIDE SEQUENCE [LARGE SCALE GENOMIC DNA]</scope>
    <source>
        <strain evidence="2 3">CCMP1102</strain>
    </source>
</reference>
<proteinExistence type="inferred from homology"/>
<dbReference type="PANTHER" id="PTHR21021:SF16">
    <property type="entry name" value="TIP41-LIKE PROTEIN"/>
    <property type="match status" value="1"/>
</dbReference>
<dbReference type="PANTHER" id="PTHR21021">
    <property type="entry name" value="GAF/PUTATIVE CYTOSKELETAL PROTEIN"/>
    <property type="match status" value="1"/>
</dbReference>
<dbReference type="Proteomes" id="UP000095751">
    <property type="component" value="Unassembled WGS sequence"/>
</dbReference>
<dbReference type="GO" id="GO:0005829">
    <property type="term" value="C:cytosol"/>
    <property type="evidence" value="ECO:0007669"/>
    <property type="project" value="TreeGrafter"/>
</dbReference>
<dbReference type="OrthoDB" id="45345at2759"/>
<dbReference type="InterPro" id="IPR007303">
    <property type="entry name" value="TIP41-like"/>
</dbReference>
<protein>
    <submittedName>
        <fullName evidence="2">TIP41-like protein</fullName>
    </submittedName>
</protein>
<dbReference type="KEGG" id="fcy:FRACYDRAFT_155061"/>
<evidence type="ECO:0000313" key="3">
    <source>
        <dbReference type="Proteomes" id="UP000095751"/>
    </source>
</evidence>
<gene>
    <name evidence="2" type="ORF">FRACYDRAFT_155061</name>
</gene>
<sequence>LLQRNHTTIKFRDDITLWEDDLHDNGTAWLKVRTFVCKEGWACLLRNYIRVDNVLVRVIDTRYIHIFGSPNVYREYSYKEGTWKDL</sequence>
<dbReference type="EMBL" id="KV784432">
    <property type="protein sequence ID" value="OEU06032.1"/>
    <property type="molecule type" value="Genomic_DNA"/>
</dbReference>
<feature type="non-terminal residue" evidence="2">
    <location>
        <position position="86"/>
    </location>
</feature>
<dbReference type="Pfam" id="PF04176">
    <property type="entry name" value="TIP41"/>
    <property type="match status" value="1"/>
</dbReference>
<name>A0A1E7EJK4_9STRA</name>
<evidence type="ECO:0000256" key="1">
    <source>
        <dbReference type="ARBA" id="ARBA00006658"/>
    </source>
</evidence>